<dbReference type="STRING" id="481448.Minf_0608"/>
<dbReference type="HOGENOM" id="CLU_2955258_0_0_0"/>
<proteinExistence type="predicted"/>
<dbReference type="KEGG" id="min:Minf_0608"/>
<evidence type="ECO:0000256" key="1">
    <source>
        <dbReference type="SAM" id="MobiDB-lite"/>
    </source>
</evidence>
<dbReference type="EMBL" id="CP000975">
    <property type="protein sequence ID" value="ACD82666.1"/>
    <property type="molecule type" value="Genomic_DNA"/>
</dbReference>
<accession>B3E005</accession>
<dbReference type="AlphaFoldDB" id="B3E005"/>
<evidence type="ECO:0000313" key="3">
    <source>
        <dbReference type="Proteomes" id="UP000009149"/>
    </source>
</evidence>
<evidence type="ECO:0000313" key="2">
    <source>
        <dbReference type="EMBL" id="ACD82666.1"/>
    </source>
</evidence>
<name>B3E005_METI4</name>
<reference evidence="2 3" key="1">
    <citation type="journal article" date="2008" name="Biol. Direct">
        <title>Complete genome sequence of the extremely acidophilic methanotroph isolate V4, Methylacidiphilum infernorum, a representative of the bacterial phylum Verrucomicrobia.</title>
        <authorList>
            <person name="Hou S."/>
            <person name="Makarova K.S."/>
            <person name="Saw J.H."/>
            <person name="Senin P."/>
            <person name="Ly B.V."/>
            <person name="Zhou Z."/>
            <person name="Ren Y."/>
            <person name="Wang J."/>
            <person name="Galperin M.Y."/>
            <person name="Omelchenko M.V."/>
            <person name="Wolf Y.I."/>
            <person name="Yutin N."/>
            <person name="Koonin E.V."/>
            <person name="Stott M.B."/>
            <person name="Mountain B.W."/>
            <person name="Crowe M.A."/>
            <person name="Smirnova A.V."/>
            <person name="Dunfield P.F."/>
            <person name="Feng L."/>
            <person name="Wang L."/>
            <person name="Alam M."/>
        </authorList>
    </citation>
    <scope>NUCLEOTIDE SEQUENCE [LARGE SCALE GENOMIC DNA]</scope>
    <source>
        <strain evidence="3">Isolate V4</strain>
    </source>
</reference>
<feature type="region of interest" description="Disordered" evidence="1">
    <location>
        <begin position="39"/>
        <end position="59"/>
    </location>
</feature>
<protein>
    <submittedName>
        <fullName evidence="2">Uncharacterized protein</fullName>
    </submittedName>
</protein>
<feature type="compositionally biased region" description="Basic and acidic residues" evidence="1">
    <location>
        <begin position="42"/>
        <end position="59"/>
    </location>
</feature>
<gene>
    <name evidence="2" type="ordered locus">Minf_0608</name>
</gene>
<dbReference type="Proteomes" id="UP000009149">
    <property type="component" value="Chromosome"/>
</dbReference>
<sequence length="59" mass="6778">MYPTSCSFKSGVVGGPPWLKIFRGHIKSWSVLSLRTDMPNQQKEKRVDPRFKRGVQEAD</sequence>
<organism evidence="2 3">
    <name type="scientific">Methylacidiphilum infernorum (isolate V4)</name>
    <name type="common">Methylokorus infernorum (strain V4)</name>
    <dbReference type="NCBI Taxonomy" id="481448"/>
    <lineage>
        <taxon>Bacteria</taxon>
        <taxon>Pseudomonadati</taxon>
        <taxon>Verrucomicrobiota</taxon>
        <taxon>Methylacidiphilae</taxon>
        <taxon>Methylacidiphilales</taxon>
        <taxon>Methylacidiphilaceae</taxon>
        <taxon>Methylacidiphilum (ex Ratnadevi et al. 2023)</taxon>
    </lineage>
</organism>